<sequence>MALFLEGLAERRPRVLRGNEEGVSGASKGCAKPVNSNLGGAAIFFGGLSGAFVTAISVGSNRAEIQGVIPYSSASAIACSGGIHTLPAVSSWLVVGSDLIYLRSASSSAASAYGKVALNMPVADT</sequence>
<dbReference type="Proteomes" id="UP001305414">
    <property type="component" value="Unassembled WGS sequence"/>
</dbReference>
<comment type="caution">
    <text evidence="1">The sequence shown here is derived from an EMBL/GenBank/DDBJ whole genome shotgun (WGS) entry which is preliminary data.</text>
</comment>
<gene>
    <name evidence="1" type="ORF">RRF57_005870</name>
</gene>
<protein>
    <submittedName>
        <fullName evidence="1">Uncharacterized protein</fullName>
    </submittedName>
</protein>
<evidence type="ECO:0000313" key="2">
    <source>
        <dbReference type="Proteomes" id="UP001305414"/>
    </source>
</evidence>
<organism evidence="1 2">
    <name type="scientific">Xylaria bambusicola</name>
    <dbReference type="NCBI Taxonomy" id="326684"/>
    <lineage>
        <taxon>Eukaryota</taxon>
        <taxon>Fungi</taxon>
        <taxon>Dikarya</taxon>
        <taxon>Ascomycota</taxon>
        <taxon>Pezizomycotina</taxon>
        <taxon>Sordariomycetes</taxon>
        <taxon>Xylariomycetidae</taxon>
        <taxon>Xylariales</taxon>
        <taxon>Xylariaceae</taxon>
        <taxon>Xylaria</taxon>
    </lineage>
</organism>
<evidence type="ECO:0000313" key="1">
    <source>
        <dbReference type="EMBL" id="KAK5630155.1"/>
    </source>
</evidence>
<keyword evidence="2" id="KW-1185">Reference proteome</keyword>
<dbReference type="EMBL" id="JAWHQM010000014">
    <property type="protein sequence ID" value="KAK5630155.1"/>
    <property type="molecule type" value="Genomic_DNA"/>
</dbReference>
<dbReference type="AlphaFoldDB" id="A0AAN7YY50"/>
<proteinExistence type="predicted"/>
<reference evidence="1 2" key="1">
    <citation type="submission" date="2023-10" db="EMBL/GenBank/DDBJ databases">
        <title>Draft genome sequence of Xylaria bambusicola isolate GMP-LS, the root and basal stem rot pathogen of sugarcane in Indonesia.</title>
        <authorList>
            <person name="Selvaraj P."/>
            <person name="Muralishankar V."/>
            <person name="Muruganantham S."/>
            <person name="Sp S."/>
            <person name="Haryani S."/>
            <person name="Lau K.J.X."/>
            <person name="Naqvi N.I."/>
        </authorList>
    </citation>
    <scope>NUCLEOTIDE SEQUENCE [LARGE SCALE GENOMIC DNA]</scope>
    <source>
        <strain evidence="1">GMP-LS</strain>
    </source>
</reference>
<name>A0AAN7YY50_9PEZI</name>
<accession>A0AAN7YY50</accession>